<protein>
    <submittedName>
        <fullName evidence="1">S-adenosylmethionine-diacylglycerol 3-amino-3-carboxypropyl transferase</fullName>
    </submittedName>
</protein>
<dbReference type="EMBL" id="QNRR01000001">
    <property type="protein sequence ID" value="RBP48006.1"/>
    <property type="molecule type" value="Genomic_DNA"/>
</dbReference>
<dbReference type="GO" id="GO:0008757">
    <property type="term" value="F:S-adenosylmethionine-dependent methyltransferase activity"/>
    <property type="evidence" value="ECO:0007669"/>
    <property type="project" value="InterPro"/>
</dbReference>
<sequence>MKPLPSPDSWAVEAAKLPLAFAQVREDPRLDLELASILPYEGSVVMVASGGDTAVCLSWVPLKRLLLVDMNPAQLELSRLKWHLAQECSSDEVMRLLGHLPMSSGTRQKELGEWLVRLEMKQDVFGPPDIVAQVGPDHAGRYEFTFARLREAMNGQGEDLMRILQSRNGSQVLESLEPGTAVGDALDGNLASVMSLQNLVCLFGVEATQNPHQPFHRHFGGRIRHAVAQLPANANPFLWQMLVGRFPHEVSYDWIQNCHGHPTARTEPEYMRGRMNEVLESLEAESVDLVHLSNILDWLPEEEAAATLNAARRVLKRGGRMIIRQLNSSLDIPALDSGLVWDVELGAALQKRDRSFFYPHIHVGVWP</sequence>
<proteinExistence type="predicted"/>
<name>A0A366HUQ4_9BACT</name>
<dbReference type="Gene3D" id="3.40.50.150">
    <property type="entry name" value="Vaccinia Virus protein VP39"/>
    <property type="match status" value="1"/>
</dbReference>
<dbReference type="RefSeq" id="WP_113956887.1">
    <property type="nucleotide sequence ID" value="NZ_QNRR01000001.1"/>
</dbReference>
<gene>
    <name evidence="1" type="ORF">DES53_101806</name>
</gene>
<dbReference type="Pfam" id="PF11899">
    <property type="entry name" value="DUF3419"/>
    <property type="match status" value="2"/>
</dbReference>
<accession>A0A366HUQ4</accession>
<evidence type="ECO:0000313" key="1">
    <source>
        <dbReference type="EMBL" id="RBP48006.1"/>
    </source>
</evidence>
<comment type="caution">
    <text evidence="1">The sequence shown here is derived from an EMBL/GenBank/DDBJ whole genome shotgun (WGS) entry which is preliminary data.</text>
</comment>
<keyword evidence="2" id="KW-1185">Reference proteome</keyword>
<dbReference type="OrthoDB" id="180556at2"/>
<organism evidence="1 2">
    <name type="scientific">Roseimicrobium gellanilyticum</name>
    <dbReference type="NCBI Taxonomy" id="748857"/>
    <lineage>
        <taxon>Bacteria</taxon>
        <taxon>Pseudomonadati</taxon>
        <taxon>Verrucomicrobiota</taxon>
        <taxon>Verrucomicrobiia</taxon>
        <taxon>Verrucomicrobiales</taxon>
        <taxon>Verrucomicrobiaceae</taxon>
        <taxon>Roseimicrobium</taxon>
    </lineage>
</organism>
<dbReference type="InterPro" id="IPR021829">
    <property type="entry name" value="DUF3419"/>
</dbReference>
<dbReference type="SUPFAM" id="SSF53335">
    <property type="entry name" value="S-adenosyl-L-methionine-dependent methyltransferases"/>
    <property type="match status" value="1"/>
</dbReference>
<reference evidence="1 2" key="1">
    <citation type="submission" date="2018-06" db="EMBL/GenBank/DDBJ databases">
        <title>Genomic Encyclopedia of Type Strains, Phase IV (KMG-IV): sequencing the most valuable type-strain genomes for metagenomic binning, comparative biology and taxonomic classification.</title>
        <authorList>
            <person name="Goeker M."/>
        </authorList>
    </citation>
    <scope>NUCLEOTIDE SEQUENCE [LARGE SCALE GENOMIC DNA]</scope>
    <source>
        <strain evidence="1 2">DSM 25532</strain>
    </source>
</reference>
<dbReference type="Proteomes" id="UP000253426">
    <property type="component" value="Unassembled WGS sequence"/>
</dbReference>
<evidence type="ECO:0000313" key="2">
    <source>
        <dbReference type="Proteomes" id="UP000253426"/>
    </source>
</evidence>
<keyword evidence="1" id="KW-0808">Transferase</keyword>
<dbReference type="InterPro" id="IPR029063">
    <property type="entry name" value="SAM-dependent_MTases_sf"/>
</dbReference>
<dbReference type="AlphaFoldDB" id="A0A366HUQ4"/>